<gene>
    <name evidence="2" type="ORF">IE37_01452</name>
</gene>
<evidence type="ECO:0000313" key="3">
    <source>
        <dbReference type="Proteomes" id="UP000245720"/>
    </source>
</evidence>
<organism evidence="2 3">
    <name type="scientific">Ruminococcus flavefaciens</name>
    <dbReference type="NCBI Taxonomy" id="1265"/>
    <lineage>
        <taxon>Bacteria</taxon>
        <taxon>Bacillati</taxon>
        <taxon>Bacillota</taxon>
        <taxon>Clostridia</taxon>
        <taxon>Eubacteriales</taxon>
        <taxon>Oscillospiraceae</taxon>
        <taxon>Ruminococcus</taxon>
    </lineage>
</organism>
<accession>A0A315XZR8</accession>
<dbReference type="RefSeq" id="WP_109726248.1">
    <property type="nucleotide sequence ID" value="NZ_QGDI01000005.1"/>
</dbReference>
<dbReference type="InterPro" id="IPR043129">
    <property type="entry name" value="ATPase_NBD"/>
</dbReference>
<proteinExistence type="predicted"/>
<reference evidence="2 3" key="1">
    <citation type="submission" date="2018-05" db="EMBL/GenBank/DDBJ databases">
        <title>The Hungate 1000. A catalogue of reference genomes from the rumen microbiome.</title>
        <authorList>
            <person name="Kelly W."/>
        </authorList>
    </citation>
    <scope>NUCLEOTIDE SEQUENCE [LARGE SCALE GENOMIC DNA]</scope>
    <source>
        <strain evidence="2 3">SAb67</strain>
    </source>
</reference>
<dbReference type="InterPro" id="IPR022496">
    <property type="entry name" value="T6A_TsaB"/>
</dbReference>
<dbReference type="GO" id="GO:0002949">
    <property type="term" value="P:tRNA threonylcarbamoyladenosine modification"/>
    <property type="evidence" value="ECO:0007669"/>
    <property type="project" value="InterPro"/>
</dbReference>
<comment type="caution">
    <text evidence="2">The sequence shown here is derived from an EMBL/GenBank/DDBJ whole genome shotgun (WGS) entry which is preliminary data.</text>
</comment>
<dbReference type="CDD" id="cd24032">
    <property type="entry name" value="ASKHA_NBD_TsaB"/>
    <property type="match status" value="1"/>
</dbReference>
<evidence type="ECO:0000259" key="1">
    <source>
        <dbReference type="Pfam" id="PF00814"/>
    </source>
</evidence>
<dbReference type="OrthoDB" id="9784166at2"/>
<dbReference type="Pfam" id="PF00814">
    <property type="entry name" value="TsaD"/>
    <property type="match status" value="1"/>
</dbReference>
<dbReference type="Gene3D" id="3.30.420.40">
    <property type="match status" value="2"/>
</dbReference>
<protein>
    <submittedName>
        <fullName evidence="2">tRNA threonylcarbamoyladenosine biosynthesis protein TsaB</fullName>
    </submittedName>
</protein>
<dbReference type="GO" id="GO:0005829">
    <property type="term" value="C:cytosol"/>
    <property type="evidence" value="ECO:0007669"/>
    <property type="project" value="TreeGrafter"/>
</dbReference>
<dbReference type="NCBIfam" id="TIGR03725">
    <property type="entry name" value="T6A_YeaZ"/>
    <property type="match status" value="1"/>
</dbReference>
<dbReference type="PANTHER" id="PTHR11735:SF11">
    <property type="entry name" value="TRNA THREONYLCARBAMOYLADENOSINE BIOSYNTHESIS PROTEIN TSAB"/>
    <property type="match status" value="1"/>
</dbReference>
<feature type="domain" description="Gcp-like" evidence="1">
    <location>
        <begin position="33"/>
        <end position="150"/>
    </location>
</feature>
<dbReference type="SUPFAM" id="SSF53067">
    <property type="entry name" value="Actin-like ATPase domain"/>
    <property type="match status" value="1"/>
</dbReference>
<evidence type="ECO:0000313" key="2">
    <source>
        <dbReference type="EMBL" id="PWJ12955.1"/>
    </source>
</evidence>
<dbReference type="Proteomes" id="UP000245720">
    <property type="component" value="Unassembled WGS sequence"/>
</dbReference>
<sequence>MLLLGIDTSGKTASAALFDSETELFLAQSTVYTQKTHSQVIMPMVNDIMAQAGKELSDLGGIAVANGPGSYTGLRIGVAAVKALSFGLGVKCCGVSTLLGLACNNLAYKGHICSIMKARGELVYTCTYKSDGFCVEQVTEEQMISRDELAEYLALNVGEAMLCGDGAADFYNTYSSPAFVIAPPQGRLQSAVGVCLAGVSRKLTEPDSLEVSYLQKVKAEKDLEEKNKNLA</sequence>
<dbReference type="InterPro" id="IPR000905">
    <property type="entry name" value="Gcp-like_dom"/>
</dbReference>
<name>A0A315XZR8_RUMFL</name>
<dbReference type="STRING" id="1265.SAMN02910280_0467"/>
<dbReference type="PANTHER" id="PTHR11735">
    <property type="entry name" value="TRNA N6-ADENOSINE THREONYLCARBAMOYLTRANSFERASE"/>
    <property type="match status" value="1"/>
</dbReference>
<dbReference type="AlphaFoldDB" id="A0A315XZR8"/>
<dbReference type="EMBL" id="QGDI01000005">
    <property type="protein sequence ID" value="PWJ12955.1"/>
    <property type="molecule type" value="Genomic_DNA"/>
</dbReference>